<comment type="caution">
    <text evidence="2">The sequence shown here is derived from an EMBL/GenBank/DDBJ whole genome shotgun (WGS) entry which is preliminary data.</text>
</comment>
<dbReference type="EMBL" id="JAHWLI010000045">
    <property type="protein sequence ID" value="MBW3117554.1"/>
    <property type="molecule type" value="Genomic_DNA"/>
</dbReference>
<dbReference type="RefSeq" id="WP_219197710.1">
    <property type="nucleotide sequence ID" value="NZ_JAHWLI010000045.1"/>
</dbReference>
<feature type="chain" id="PRO_5041935097" evidence="1">
    <location>
        <begin position="25"/>
        <end position="129"/>
    </location>
</feature>
<evidence type="ECO:0000256" key="1">
    <source>
        <dbReference type="SAM" id="SignalP"/>
    </source>
</evidence>
<sequence>MKKTIRNKAVFALSLLFLSNITYSSEEKNKLDEVMLYFTLSQCSEYVIGNQHPDRTLEENITTYLDYLRINKKDVSLLSQEIIKFKDSLPTLGLVLLNDDTNRDKEVSFCAIASAHYIEQLKNKLKLTK</sequence>
<organism evidence="2 3">
    <name type="scientific">Providencia rettgeri</name>
    <dbReference type="NCBI Taxonomy" id="587"/>
    <lineage>
        <taxon>Bacteria</taxon>
        <taxon>Pseudomonadati</taxon>
        <taxon>Pseudomonadota</taxon>
        <taxon>Gammaproteobacteria</taxon>
        <taxon>Enterobacterales</taxon>
        <taxon>Morganellaceae</taxon>
        <taxon>Providencia</taxon>
    </lineage>
</organism>
<dbReference type="Proteomes" id="UP001155882">
    <property type="component" value="Unassembled WGS sequence"/>
</dbReference>
<proteinExistence type="predicted"/>
<protein>
    <submittedName>
        <fullName evidence="2">Uncharacterized protein</fullName>
    </submittedName>
</protein>
<dbReference type="AlphaFoldDB" id="A0AAE3CY61"/>
<gene>
    <name evidence="2" type="ORF">KYI77_13950</name>
</gene>
<feature type="signal peptide" evidence="1">
    <location>
        <begin position="1"/>
        <end position="24"/>
    </location>
</feature>
<evidence type="ECO:0000313" key="2">
    <source>
        <dbReference type="EMBL" id="MBW3117554.1"/>
    </source>
</evidence>
<evidence type="ECO:0000313" key="3">
    <source>
        <dbReference type="Proteomes" id="UP001155882"/>
    </source>
</evidence>
<keyword evidence="1" id="KW-0732">Signal</keyword>
<accession>A0AAE3CY61</accession>
<reference evidence="2" key="1">
    <citation type="submission" date="2021-07" db="EMBL/GenBank/DDBJ databases">
        <authorList>
            <person name="Stanton E."/>
        </authorList>
    </citation>
    <scope>NUCLEOTIDE SEQUENCE</scope>
    <source>
        <strain evidence="2">2021EL-01139</strain>
    </source>
</reference>
<name>A0AAE3CY61_PRORE</name>